<evidence type="ECO:0000256" key="1">
    <source>
        <dbReference type="ARBA" id="ARBA00004123"/>
    </source>
</evidence>
<evidence type="ECO:0000256" key="3">
    <source>
        <dbReference type="PROSITE-ProRule" id="PRU00176"/>
    </source>
</evidence>
<dbReference type="InterPro" id="IPR038192">
    <property type="entry name" value="CSTF_C_sf"/>
</dbReference>
<dbReference type="Pfam" id="PF14327">
    <property type="entry name" value="CSTF2_hinge"/>
    <property type="match status" value="1"/>
</dbReference>
<dbReference type="Pfam" id="PF14304">
    <property type="entry name" value="CSTF_C"/>
    <property type="match status" value="1"/>
</dbReference>
<dbReference type="Gene3D" id="1.25.40.630">
    <property type="match status" value="1"/>
</dbReference>
<dbReference type="InterPro" id="IPR035979">
    <property type="entry name" value="RBD_domain_sf"/>
</dbReference>
<evidence type="ECO:0000313" key="7">
    <source>
        <dbReference type="Proteomes" id="UP000278143"/>
    </source>
</evidence>
<dbReference type="Proteomes" id="UP000278143">
    <property type="component" value="Unassembled WGS sequence"/>
</dbReference>
<dbReference type="InterPro" id="IPR026896">
    <property type="entry name" value="CSTF_C"/>
</dbReference>
<comment type="subcellular location">
    <subcellularLocation>
        <location evidence="1">Nucleus</location>
    </subcellularLocation>
</comment>
<feature type="domain" description="RRM" evidence="5">
    <location>
        <begin position="1"/>
        <end position="103"/>
    </location>
</feature>
<feature type="region of interest" description="Disordered" evidence="4">
    <location>
        <begin position="139"/>
        <end position="181"/>
    </location>
</feature>
<organism evidence="6 7">
    <name type="scientific">Syncephalis pseudoplumigaleata</name>
    <dbReference type="NCBI Taxonomy" id="1712513"/>
    <lineage>
        <taxon>Eukaryota</taxon>
        <taxon>Fungi</taxon>
        <taxon>Fungi incertae sedis</taxon>
        <taxon>Zoopagomycota</taxon>
        <taxon>Zoopagomycotina</taxon>
        <taxon>Zoopagomycetes</taxon>
        <taxon>Zoopagales</taxon>
        <taxon>Piptocephalidaceae</taxon>
        <taxon>Syncephalis</taxon>
    </lineage>
</organism>
<dbReference type="InterPro" id="IPR000504">
    <property type="entry name" value="RRM_dom"/>
</dbReference>
<dbReference type="Gene3D" id="1.10.20.70">
    <property type="entry name" value="Transcription termination and cleavage factor, C-terminal domain"/>
    <property type="match status" value="1"/>
</dbReference>
<dbReference type="OrthoDB" id="272703at2759"/>
<dbReference type="Gene3D" id="3.30.70.330">
    <property type="match status" value="1"/>
</dbReference>
<dbReference type="GO" id="GO:0005847">
    <property type="term" value="C:mRNA cleavage and polyadenylation specificity factor complex"/>
    <property type="evidence" value="ECO:0007669"/>
    <property type="project" value="TreeGrafter"/>
</dbReference>
<dbReference type="InterPro" id="IPR025742">
    <property type="entry name" value="CSTF2_hinge"/>
</dbReference>
<evidence type="ECO:0000256" key="2">
    <source>
        <dbReference type="ARBA" id="ARBA00023242"/>
    </source>
</evidence>
<name>A0A4P9Z4E4_9FUNG</name>
<accession>A0A4P9Z4E4</accession>
<evidence type="ECO:0000256" key="4">
    <source>
        <dbReference type="SAM" id="MobiDB-lite"/>
    </source>
</evidence>
<evidence type="ECO:0000313" key="6">
    <source>
        <dbReference type="EMBL" id="RKP26932.1"/>
    </source>
</evidence>
<dbReference type="SUPFAM" id="SSF54928">
    <property type="entry name" value="RNA-binding domain, RBD"/>
    <property type="match status" value="1"/>
</dbReference>
<evidence type="ECO:0000259" key="5">
    <source>
        <dbReference type="PROSITE" id="PS50102"/>
    </source>
</evidence>
<gene>
    <name evidence="6" type="ORF">SYNPS1DRAFT_21417</name>
</gene>
<sequence length="228" mass="24660">MAVGNIPYDFTEEQLIDIFKEVGPVKSLRLMFDRETGKPRGYGFCEYFDAETAGSAMQRLRPGNMPESASTEVIAKVLAGLNQAQLLEVIYQLKALAVTHPHQVRTLLQQNPQLSYAVLDCLLKLGLIDTMAVQRAQTGHHAPAPAAPSTFDMAGARNMPMGAPPSQLPPPPPPPSAPALGGKVETLQQQTALLQLLSLTPQQIDQLPPDQRAIILQLRSQLGANAVQ</sequence>
<protein>
    <recommendedName>
        <fullName evidence="5">RRM domain-containing protein</fullName>
    </recommendedName>
</protein>
<dbReference type="InterPro" id="IPR012677">
    <property type="entry name" value="Nucleotide-bd_a/b_plait_sf"/>
</dbReference>
<dbReference type="GO" id="GO:0031124">
    <property type="term" value="P:mRNA 3'-end processing"/>
    <property type="evidence" value="ECO:0007669"/>
    <property type="project" value="InterPro"/>
</dbReference>
<keyword evidence="3" id="KW-0694">RNA-binding</keyword>
<dbReference type="PANTHER" id="PTHR45735">
    <property type="entry name" value="CLEAVAGE STIMULATION FACTOR SUBUNIT 2"/>
    <property type="match status" value="1"/>
</dbReference>
<keyword evidence="7" id="KW-1185">Reference proteome</keyword>
<dbReference type="GO" id="GO:0003729">
    <property type="term" value="F:mRNA binding"/>
    <property type="evidence" value="ECO:0007669"/>
    <property type="project" value="TreeGrafter"/>
</dbReference>
<proteinExistence type="predicted"/>
<dbReference type="PROSITE" id="PS50102">
    <property type="entry name" value="RRM"/>
    <property type="match status" value="1"/>
</dbReference>
<dbReference type="PANTHER" id="PTHR45735:SF2">
    <property type="entry name" value="CLEAVAGE STIMULATION FACTOR SUBUNIT 2"/>
    <property type="match status" value="1"/>
</dbReference>
<dbReference type="AlphaFoldDB" id="A0A4P9Z4E4"/>
<dbReference type="SMART" id="SM00360">
    <property type="entry name" value="RRM"/>
    <property type="match status" value="1"/>
</dbReference>
<keyword evidence="2" id="KW-0539">Nucleus</keyword>
<reference evidence="7" key="1">
    <citation type="journal article" date="2018" name="Nat. Microbiol.">
        <title>Leveraging single-cell genomics to expand the fungal tree of life.</title>
        <authorList>
            <person name="Ahrendt S.R."/>
            <person name="Quandt C.A."/>
            <person name="Ciobanu D."/>
            <person name="Clum A."/>
            <person name="Salamov A."/>
            <person name="Andreopoulos B."/>
            <person name="Cheng J.F."/>
            <person name="Woyke T."/>
            <person name="Pelin A."/>
            <person name="Henrissat B."/>
            <person name="Reynolds N.K."/>
            <person name="Benny G.L."/>
            <person name="Smith M.E."/>
            <person name="James T.Y."/>
            <person name="Grigoriev I.V."/>
        </authorList>
    </citation>
    <scope>NUCLEOTIDE SEQUENCE [LARGE SCALE GENOMIC DNA]</scope>
    <source>
        <strain evidence="7">Benny S71-1</strain>
    </source>
</reference>
<dbReference type="Pfam" id="PF00076">
    <property type="entry name" value="RRM_1"/>
    <property type="match status" value="1"/>
</dbReference>
<feature type="compositionally biased region" description="Pro residues" evidence="4">
    <location>
        <begin position="162"/>
        <end position="177"/>
    </location>
</feature>
<dbReference type="EMBL" id="KZ989303">
    <property type="protein sequence ID" value="RKP26932.1"/>
    <property type="molecule type" value="Genomic_DNA"/>
</dbReference>